<gene>
    <name evidence="1" type="ORF">CY0110_19987</name>
</gene>
<sequence length="34" mass="4058">MVRYIANPLSFPVKIFLRIINHFLTLFIGHNQFP</sequence>
<evidence type="ECO:0000313" key="1">
    <source>
        <dbReference type="EMBL" id="EAZ94111.1"/>
    </source>
</evidence>
<reference evidence="1 2" key="1">
    <citation type="submission" date="2007-03" db="EMBL/GenBank/DDBJ databases">
        <authorList>
            <person name="Stal L."/>
            <person name="Ferriera S."/>
            <person name="Johnson J."/>
            <person name="Kravitz S."/>
            <person name="Beeson K."/>
            <person name="Sutton G."/>
            <person name="Rogers Y.-H."/>
            <person name="Friedman R."/>
            <person name="Frazier M."/>
            <person name="Venter J.C."/>
        </authorList>
    </citation>
    <scope>NUCLEOTIDE SEQUENCE [LARGE SCALE GENOMIC DNA]</scope>
    <source>
        <strain evidence="1 2">CCY0110</strain>
    </source>
</reference>
<dbReference type="Proteomes" id="UP000003781">
    <property type="component" value="Unassembled WGS sequence"/>
</dbReference>
<comment type="caution">
    <text evidence="1">The sequence shown here is derived from an EMBL/GenBank/DDBJ whole genome shotgun (WGS) entry which is preliminary data.</text>
</comment>
<keyword evidence="2" id="KW-1185">Reference proteome</keyword>
<protein>
    <submittedName>
        <fullName evidence="1">Uncharacterized protein</fullName>
    </submittedName>
</protein>
<accession>A3IJX9</accession>
<evidence type="ECO:0000313" key="2">
    <source>
        <dbReference type="Proteomes" id="UP000003781"/>
    </source>
</evidence>
<name>A3IJX9_9CHRO</name>
<dbReference type="AlphaFoldDB" id="A3IJX9"/>
<dbReference type="EMBL" id="AAXW01000002">
    <property type="protein sequence ID" value="EAZ94111.1"/>
    <property type="molecule type" value="Genomic_DNA"/>
</dbReference>
<proteinExistence type="predicted"/>
<organism evidence="1 2">
    <name type="scientific">Crocosphaera chwakensis CCY0110</name>
    <dbReference type="NCBI Taxonomy" id="391612"/>
    <lineage>
        <taxon>Bacteria</taxon>
        <taxon>Bacillati</taxon>
        <taxon>Cyanobacteriota</taxon>
        <taxon>Cyanophyceae</taxon>
        <taxon>Oscillatoriophycideae</taxon>
        <taxon>Chroococcales</taxon>
        <taxon>Aphanothecaceae</taxon>
        <taxon>Crocosphaera</taxon>
        <taxon>Crocosphaera chwakensis</taxon>
    </lineage>
</organism>